<dbReference type="NCBIfam" id="TIGR03062">
    <property type="entry name" value="pip_yhgE_Cterm"/>
    <property type="match status" value="1"/>
</dbReference>
<sequence length="715" mass="73376">MRVPAARLARFELRRFRGRLAKIALVFVLVIPLLYGAVYLTANWDPYGRLTDLPVAVVDDDQPTTVGGKTVHAGADFVESLHVKGSFDWHDVDAAEADRGLREGDYYLVVHVPADFSADLVSGQGDDPERAQITLRRDDANGFVIGSLLNSAQNTIARSVDESAVASYFDAVFANLATIRSGLLDAASGAEKLHDGLGTARSGAGDLVTGAATASDGADQLSTGATTLASGLGTARTGARDLASGLDTLQSSSARLSTGAAQVAAGNKALDDRVQPALAAAQEALPGIEADAKAVSGRLDTIAQRAAGRSASISTDLATASDQLDALRAQYPEVADSPAFQQAQARVDAASGRAEDIAADVRTGADRISQVDAQVQEGGDLDERIADARSDLRALDTGAAAVADGARQLNGGIASASDGADQLSTGVGRAADGATTLATGADQLSDGVDALGTGAGTLRTGLTTLRDGAGTLADQLDQGAARIPRLSADDQDRAVQVLSSPADVTTVVDHPAGVYGRGLAPLFFSIALWVFGISVFLVVRPISGRALVGRAGAVRLALTAWLPIGAVAVAAGWLMVGVVWAALGLDPVHPVLVMAVVTLAAVCFSAIAHLLRTALGTPGSSLLLVLLILQLAAAGGTYPPELLPGFFAAIHPFLPMTYLVDAFRIAISGGQGAHLVRDVVVLLAVAVAALALVVVTVRRRQQFRMADLHPPLVAP</sequence>
<feature type="transmembrane region" description="Helical" evidence="5">
    <location>
        <begin position="519"/>
        <end position="539"/>
    </location>
</feature>
<gene>
    <name evidence="7" type="ORF">JOF54_001942</name>
</gene>
<comment type="subcellular location">
    <subcellularLocation>
        <location evidence="1">Membrane</location>
        <topology evidence="1">Multi-pass membrane protein</topology>
    </subcellularLocation>
</comment>
<reference evidence="7 8" key="1">
    <citation type="submission" date="2021-03" db="EMBL/GenBank/DDBJ databases">
        <title>Sequencing the genomes of 1000 actinobacteria strains.</title>
        <authorList>
            <person name="Klenk H.-P."/>
        </authorList>
    </citation>
    <scope>NUCLEOTIDE SEQUENCE [LARGE SCALE GENOMIC DNA]</scope>
    <source>
        <strain evidence="7 8">DSM 12936</strain>
    </source>
</reference>
<dbReference type="Proteomes" id="UP000758168">
    <property type="component" value="Unassembled WGS sequence"/>
</dbReference>
<evidence type="ECO:0000259" key="6">
    <source>
        <dbReference type="Pfam" id="PF12698"/>
    </source>
</evidence>
<dbReference type="PANTHER" id="PTHR43077">
    <property type="entry name" value="TRANSPORT PERMEASE YVFS-RELATED"/>
    <property type="match status" value="1"/>
</dbReference>
<dbReference type="RefSeq" id="WP_210055169.1">
    <property type="nucleotide sequence ID" value="NZ_BAAAMH010000004.1"/>
</dbReference>
<dbReference type="InterPro" id="IPR013525">
    <property type="entry name" value="ABC2_TM"/>
</dbReference>
<keyword evidence="3 5" id="KW-1133">Transmembrane helix</keyword>
<dbReference type="PANTHER" id="PTHR43077:SF5">
    <property type="entry name" value="PHAGE INFECTION PROTEIN"/>
    <property type="match status" value="1"/>
</dbReference>
<keyword evidence="2 5" id="KW-0812">Transmembrane</keyword>
<feature type="transmembrane region" description="Helical" evidence="5">
    <location>
        <begin position="560"/>
        <end position="583"/>
    </location>
</feature>
<dbReference type="EMBL" id="JAGIOB010000001">
    <property type="protein sequence ID" value="MBP2417020.1"/>
    <property type="molecule type" value="Genomic_DNA"/>
</dbReference>
<accession>A0ABS4Z8G5</accession>
<dbReference type="InterPro" id="IPR017501">
    <property type="entry name" value="Phage_infect_YhgE_C"/>
</dbReference>
<feature type="domain" description="ABC-2 type transporter transmembrane" evidence="6">
    <location>
        <begin position="496"/>
        <end position="694"/>
    </location>
</feature>
<evidence type="ECO:0000256" key="2">
    <source>
        <dbReference type="ARBA" id="ARBA00022692"/>
    </source>
</evidence>
<dbReference type="Pfam" id="PF12698">
    <property type="entry name" value="ABC2_membrane_3"/>
    <property type="match status" value="2"/>
</dbReference>
<evidence type="ECO:0000256" key="5">
    <source>
        <dbReference type="SAM" id="Phobius"/>
    </source>
</evidence>
<evidence type="ECO:0000313" key="7">
    <source>
        <dbReference type="EMBL" id="MBP2417020.1"/>
    </source>
</evidence>
<evidence type="ECO:0000313" key="8">
    <source>
        <dbReference type="Proteomes" id="UP000758168"/>
    </source>
</evidence>
<organism evidence="7 8">
    <name type="scientific">Microlunatus capsulatus</name>
    <dbReference type="NCBI Taxonomy" id="99117"/>
    <lineage>
        <taxon>Bacteria</taxon>
        <taxon>Bacillati</taxon>
        <taxon>Actinomycetota</taxon>
        <taxon>Actinomycetes</taxon>
        <taxon>Propionibacteriales</taxon>
        <taxon>Propionibacteriaceae</taxon>
        <taxon>Microlunatus</taxon>
    </lineage>
</organism>
<dbReference type="InterPro" id="IPR051328">
    <property type="entry name" value="T7SS_ABC-Transporter"/>
</dbReference>
<evidence type="ECO:0000256" key="1">
    <source>
        <dbReference type="ARBA" id="ARBA00004141"/>
    </source>
</evidence>
<dbReference type="InterPro" id="IPR023908">
    <property type="entry name" value="xxxLxxG_rpt"/>
</dbReference>
<dbReference type="InterPro" id="IPR017500">
    <property type="entry name" value="Phage_infect_YhgE_N"/>
</dbReference>
<comment type="caution">
    <text evidence="7">The sequence shown here is derived from an EMBL/GenBank/DDBJ whole genome shotgun (WGS) entry which is preliminary data.</text>
</comment>
<keyword evidence="8" id="KW-1185">Reference proteome</keyword>
<keyword evidence="4 5" id="KW-0472">Membrane</keyword>
<feature type="transmembrane region" description="Helical" evidence="5">
    <location>
        <begin position="679"/>
        <end position="697"/>
    </location>
</feature>
<evidence type="ECO:0000256" key="3">
    <source>
        <dbReference type="ARBA" id="ARBA00022989"/>
    </source>
</evidence>
<protein>
    <submittedName>
        <fullName evidence="7">Membrane protein</fullName>
    </submittedName>
</protein>
<dbReference type="NCBIfam" id="TIGR03057">
    <property type="entry name" value="xxxLxxG_by_4"/>
    <property type="match status" value="5"/>
</dbReference>
<evidence type="ECO:0000256" key="4">
    <source>
        <dbReference type="ARBA" id="ARBA00023136"/>
    </source>
</evidence>
<feature type="transmembrane region" description="Helical" evidence="5">
    <location>
        <begin position="20"/>
        <end position="40"/>
    </location>
</feature>
<name>A0ABS4Z8G5_9ACTN</name>
<feature type="transmembrane region" description="Helical" evidence="5">
    <location>
        <begin position="622"/>
        <end position="639"/>
    </location>
</feature>
<proteinExistence type="predicted"/>
<dbReference type="SUPFAM" id="SSF58104">
    <property type="entry name" value="Methyl-accepting chemotaxis protein (MCP) signaling domain"/>
    <property type="match status" value="1"/>
</dbReference>
<feature type="domain" description="ABC-2 type transporter transmembrane" evidence="6">
    <location>
        <begin position="24"/>
        <end position="164"/>
    </location>
</feature>
<dbReference type="Gene3D" id="3.40.1710.10">
    <property type="entry name" value="abc type-2 transporter like domain"/>
    <property type="match status" value="1"/>
</dbReference>
<dbReference type="NCBIfam" id="TIGR03061">
    <property type="entry name" value="pip_yhgE_Nterm"/>
    <property type="match status" value="1"/>
</dbReference>
<feature type="transmembrane region" description="Helical" evidence="5">
    <location>
        <begin position="589"/>
        <end position="610"/>
    </location>
</feature>